<proteinExistence type="predicted"/>
<evidence type="ECO:0008006" key="7">
    <source>
        <dbReference type="Google" id="ProtNLM"/>
    </source>
</evidence>
<keyword evidence="6" id="KW-1185">Reference proteome</keyword>
<evidence type="ECO:0000313" key="6">
    <source>
        <dbReference type="Proteomes" id="UP001303760"/>
    </source>
</evidence>
<feature type="domain" description="Nephrocystin 3-like N-terminal" evidence="4">
    <location>
        <begin position="265"/>
        <end position="422"/>
    </location>
</feature>
<organism evidence="5 6">
    <name type="scientific">Achaetomium macrosporum</name>
    <dbReference type="NCBI Taxonomy" id="79813"/>
    <lineage>
        <taxon>Eukaryota</taxon>
        <taxon>Fungi</taxon>
        <taxon>Dikarya</taxon>
        <taxon>Ascomycota</taxon>
        <taxon>Pezizomycotina</taxon>
        <taxon>Sordariomycetes</taxon>
        <taxon>Sordariomycetidae</taxon>
        <taxon>Sordariales</taxon>
        <taxon>Chaetomiaceae</taxon>
        <taxon>Achaetomium</taxon>
    </lineage>
</organism>
<feature type="region of interest" description="Disordered" evidence="2">
    <location>
        <begin position="582"/>
        <end position="632"/>
    </location>
</feature>
<evidence type="ECO:0000256" key="1">
    <source>
        <dbReference type="ARBA" id="ARBA00022737"/>
    </source>
</evidence>
<name>A0AAN7H9M1_9PEZI</name>
<feature type="domain" description="Fungal STAND N-terminal Goodbye" evidence="3">
    <location>
        <begin position="1"/>
        <end position="121"/>
    </location>
</feature>
<reference evidence="5" key="1">
    <citation type="journal article" date="2023" name="Mol. Phylogenet. Evol.">
        <title>Genome-scale phylogeny and comparative genomics of the fungal order Sordariales.</title>
        <authorList>
            <person name="Hensen N."/>
            <person name="Bonometti L."/>
            <person name="Westerberg I."/>
            <person name="Brannstrom I.O."/>
            <person name="Guillou S."/>
            <person name="Cros-Aarteil S."/>
            <person name="Calhoun S."/>
            <person name="Haridas S."/>
            <person name="Kuo A."/>
            <person name="Mondo S."/>
            <person name="Pangilinan J."/>
            <person name="Riley R."/>
            <person name="LaButti K."/>
            <person name="Andreopoulos B."/>
            <person name="Lipzen A."/>
            <person name="Chen C."/>
            <person name="Yan M."/>
            <person name="Daum C."/>
            <person name="Ng V."/>
            <person name="Clum A."/>
            <person name="Steindorff A."/>
            <person name="Ohm R.A."/>
            <person name="Martin F."/>
            <person name="Silar P."/>
            <person name="Natvig D.O."/>
            <person name="Lalanne C."/>
            <person name="Gautier V."/>
            <person name="Ament-Velasquez S.L."/>
            <person name="Kruys A."/>
            <person name="Hutchinson M.I."/>
            <person name="Powell A.J."/>
            <person name="Barry K."/>
            <person name="Miller A.N."/>
            <person name="Grigoriev I.V."/>
            <person name="Debuchy R."/>
            <person name="Gladieux P."/>
            <person name="Hiltunen Thoren M."/>
            <person name="Johannesson H."/>
        </authorList>
    </citation>
    <scope>NUCLEOTIDE SEQUENCE</scope>
    <source>
        <strain evidence="5">CBS 532.94</strain>
    </source>
</reference>
<keyword evidence="1" id="KW-0677">Repeat</keyword>
<feature type="compositionally biased region" description="Acidic residues" evidence="2">
    <location>
        <begin position="600"/>
        <end position="616"/>
    </location>
</feature>
<evidence type="ECO:0000313" key="5">
    <source>
        <dbReference type="EMBL" id="KAK4235653.1"/>
    </source>
</evidence>
<sequence length="1388" mass="156332">EQALEEYFAATKRTDEEKESIRSIKHAGALLARVEAASKSFVVFRANHARLREILGRVIWPITIVAKVAADAIASSLALLSVVLGAIGFLVKSAQGVSAVYDSIEDLFDKLSAFASRLELYLEGQIDAKLQDLVVRTPVCILRITARAEKVVRDGRWKKYTQLLVLGGDEKIKELLSDLSRLVDGEQRLIAAMAYSINPRVNSKADTLVEFSNKSLGELQQVRTVLQDIRPDIGQALLEDHLMTDAYRKSLAIYHEYRETALKSSGEWLLAEPGFLSWLSRKSRTLFIRGGPGTGKSYLSSISITKAKTTYPSDDSDRHRTSVAYFYIKEHDQDLLHLTNILKSLAYQICQSDSAFHSHAVQVLSKPESVVTPRMLWTHLSVDFFHSSESQSSVLIILDGLDEALRKTQRDIFALLASTCPPAGQAVSYRILVAVFAWPEVSENFPAGFRRGLAMLEIGNKNEGDIAAYVKEHSICESWWCARPCDSRRRKPRRETRAAVFAAIDVSPPGLNVMISHVFERLLLADEDADVNDFREMLLWICFAKRPLYLAELYSIVRERTGRPLDALEARMRGRFATLFKLGSGSGSEERHLEPPPVPENDEDFDMDDAEFDSDNDSSGSPDNQDRVPLGIRVEPGRKYKDAANSTLGLAKDKGTLNNETIQRFWAVDVRFSHASIREFLVSNSAARLGIAIMPSTADAAIASRCMQLVLQTYNPVKMMDSCNHVWYATTYLADHLMSVDLALFPRQQQQELVTDFCKLFFNRESLLGLIERLFYCCYNKALHQFFVDPAFLTAIQTRFLPRAREEWFTPDEWAWIQTCLCKPAEFLRPLARQAARLWLTRTGHDDDAYLWSGRRQLFHEGRRERSDDIDIGRLAAEQPPDIDIDTARVFLEFDPSLEKTCHLHTASGWLLYECGHIDAAAEEFAEAIRLDSRSWSALRGLGLCSARVMEYDKAGEQIELAIQRVPARLDDALRALRRDRVSILVSQRGSALHKAVNLVREMARNVPDYFSDLGTAMLYIRAMYGAGDFAGVRDVYRDGPVMREQWFYHPAYGCQDAEIEPVFAFSEARLEIGRALRATGSLDLLMVPIQRFLHRDTVDTMFARSPWVAAWLIEMLYECSENIDAALPLCERVLDPAFAARIHPDRTWGAGYPVSAARTHASQIYYLGGVAALTRGDAAEVHTYVDKLKDLLSVPYGDRESVEMLLAILMRRAGGRYRSEWKQVLGPKIVDSLRELAFDSQESTSTHASIHDLTRLSNVLLAAGDAINASAVIALSLEGFPPFQGEAEWCSKGRRRTWWLCDGLCTTDLDTIYNEVYDELFFCTECFCGPCHAMVRTGKLPFRKCDPDHKLVKMFPVPTEWIGVAGRVNHKGSGAGSEELQFEMNQE</sequence>
<dbReference type="Gene3D" id="1.25.40.10">
    <property type="entry name" value="Tetratricopeptide repeat domain"/>
    <property type="match status" value="1"/>
</dbReference>
<dbReference type="InterPro" id="IPR027417">
    <property type="entry name" value="P-loop_NTPase"/>
</dbReference>
<gene>
    <name evidence="5" type="ORF">C8A03DRAFT_36499</name>
</gene>
<comment type="caution">
    <text evidence="5">The sequence shown here is derived from an EMBL/GenBank/DDBJ whole genome shotgun (WGS) entry which is preliminary data.</text>
</comment>
<dbReference type="EMBL" id="MU860249">
    <property type="protein sequence ID" value="KAK4235653.1"/>
    <property type="molecule type" value="Genomic_DNA"/>
</dbReference>
<accession>A0AAN7H9M1</accession>
<dbReference type="Proteomes" id="UP001303760">
    <property type="component" value="Unassembled WGS sequence"/>
</dbReference>
<dbReference type="Pfam" id="PF24883">
    <property type="entry name" value="NPHP3_N"/>
    <property type="match status" value="1"/>
</dbReference>
<evidence type="ECO:0000256" key="2">
    <source>
        <dbReference type="SAM" id="MobiDB-lite"/>
    </source>
</evidence>
<protein>
    <recommendedName>
        <fullName evidence="7">Fungal STAND N-terminal Goodbye domain-containing protein</fullName>
    </recommendedName>
</protein>
<dbReference type="Pfam" id="PF17109">
    <property type="entry name" value="Goodbye"/>
    <property type="match status" value="1"/>
</dbReference>
<evidence type="ECO:0000259" key="3">
    <source>
        <dbReference type="Pfam" id="PF17109"/>
    </source>
</evidence>
<dbReference type="PANTHER" id="PTHR10039:SF17">
    <property type="entry name" value="FUNGAL STAND N-TERMINAL GOODBYE DOMAIN-CONTAINING PROTEIN-RELATED"/>
    <property type="match status" value="1"/>
</dbReference>
<dbReference type="InterPro" id="IPR011990">
    <property type="entry name" value="TPR-like_helical_dom_sf"/>
</dbReference>
<dbReference type="InterPro" id="IPR056884">
    <property type="entry name" value="NPHP3-like_N"/>
</dbReference>
<dbReference type="SUPFAM" id="SSF48452">
    <property type="entry name" value="TPR-like"/>
    <property type="match status" value="1"/>
</dbReference>
<reference evidence="5" key="2">
    <citation type="submission" date="2023-05" db="EMBL/GenBank/DDBJ databases">
        <authorList>
            <consortium name="Lawrence Berkeley National Laboratory"/>
            <person name="Steindorff A."/>
            <person name="Hensen N."/>
            <person name="Bonometti L."/>
            <person name="Westerberg I."/>
            <person name="Brannstrom I.O."/>
            <person name="Guillou S."/>
            <person name="Cros-Aarteil S."/>
            <person name="Calhoun S."/>
            <person name="Haridas S."/>
            <person name="Kuo A."/>
            <person name="Mondo S."/>
            <person name="Pangilinan J."/>
            <person name="Riley R."/>
            <person name="Labutti K."/>
            <person name="Andreopoulos B."/>
            <person name="Lipzen A."/>
            <person name="Chen C."/>
            <person name="Yanf M."/>
            <person name="Daum C."/>
            <person name="Ng V."/>
            <person name="Clum A."/>
            <person name="Ohm R."/>
            <person name="Martin F."/>
            <person name="Silar P."/>
            <person name="Natvig D."/>
            <person name="Lalanne C."/>
            <person name="Gautier V."/>
            <person name="Ament-Velasquez S.L."/>
            <person name="Kruys A."/>
            <person name="Hutchinson M.I."/>
            <person name="Powell A.J."/>
            <person name="Barry K."/>
            <person name="Miller A.N."/>
            <person name="Grigoriev I.V."/>
            <person name="Debuchy R."/>
            <person name="Gladieux P."/>
            <person name="Thoren M.H."/>
            <person name="Johannesson H."/>
        </authorList>
    </citation>
    <scope>NUCLEOTIDE SEQUENCE</scope>
    <source>
        <strain evidence="5">CBS 532.94</strain>
    </source>
</reference>
<dbReference type="PANTHER" id="PTHR10039">
    <property type="entry name" value="AMELOGENIN"/>
    <property type="match status" value="1"/>
</dbReference>
<evidence type="ECO:0000259" key="4">
    <source>
        <dbReference type="Pfam" id="PF24883"/>
    </source>
</evidence>
<dbReference type="InterPro" id="IPR031350">
    <property type="entry name" value="Goodbye_dom"/>
</dbReference>
<feature type="non-terminal residue" evidence="5">
    <location>
        <position position="1"/>
    </location>
</feature>
<dbReference type="Gene3D" id="3.40.50.300">
    <property type="entry name" value="P-loop containing nucleotide triphosphate hydrolases"/>
    <property type="match status" value="1"/>
</dbReference>